<dbReference type="GO" id="GO:0005102">
    <property type="term" value="F:signaling receptor binding"/>
    <property type="evidence" value="ECO:0007669"/>
    <property type="project" value="TreeGrafter"/>
</dbReference>
<comment type="subcellular location">
    <subcellularLocation>
        <location evidence="1">Membrane</location>
    </subcellularLocation>
</comment>
<evidence type="ECO:0000256" key="6">
    <source>
        <dbReference type="ARBA" id="ARBA00023319"/>
    </source>
</evidence>
<keyword evidence="2 8" id="KW-0732">Signal</keyword>
<keyword evidence="4" id="KW-1015">Disulfide bond</keyword>
<dbReference type="STRING" id="8153.ENSHBUP00000034449"/>
<dbReference type="OMA" id="RCVATQM"/>
<dbReference type="PANTHER" id="PTHR24100">
    <property type="entry name" value="BUTYROPHILIN"/>
    <property type="match status" value="1"/>
</dbReference>
<feature type="signal peptide" evidence="8">
    <location>
        <begin position="1"/>
        <end position="22"/>
    </location>
</feature>
<keyword evidence="11" id="KW-1185">Reference proteome</keyword>
<dbReference type="SUPFAM" id="SSF48726">
    <property type="entry name" value="Immunoglobulin"/>
    <property type="match status" value="2"/>
</dbReference>
<dbReference type="InterPro" id="IPR050504">
    <property type="entry name" value="IgSF_BTN/MOG"/>
</dbReference>
<proteinExistence type="predicted"/>
<evidence type="ECO:0000256" key="4">
    <source>
        <dbReference type="ARBA" id="ARBA00023157"/>
    </source>
</evidence>
<dbReference type="GO" id="GO:0001817">
    <property type="term" value="P:regulation of cytokine production"/>
    <property type="evidence" value="ECO:0007669"/>
    <property type="project" value="TreeGrafter"/>
</dbReference>
<evidence type="ECO:0000256" key="5">
    <source>
        <dbReference type="ARBA" id="ARBA00023180"/>
    </source>
</evidence>
<dbReference type="GeneTree" id="ENSGT00940000170002"/>
<evidence type="ECO:0000256" key="3">
    <source>
        <dbReference type="ARBA" id="ARBA00023136"/>
    </source>
</evidence>
<dbReference type="GO" id="GO:1903037">
    <property type="term" value="P:regulation of leukocyte cell-cell adhesion"/>
    <property type="evidence" value="ECO:0007669"/>
    <property type="project" value="UniProtKB-ARBA"/>
</dbReference>
<dbReference type="FunFam" id="2.60.40.10:FF:000142">
    <property type="entry name" value="V-set domain-containing T-cell activation inhibitor 1"/>
    <property type="match status" value="1"/>
</dbReference>
<keyword evidence="7" id="KW-0812">Transmembrane</keyword>
<keyword evidence="7" id="KW-1133">Transmembrane helix</keyword>
<keyword evidence="5" id="KW-0325">Glycoprotein</keyword>
<dbReference type="SMART" id="SM00409">
    <property type="entry name" value="IG"/>
    <property type="match status" value="2"/>
</dbReference>
<evidence type="ECO:0000259" key="9">
    <source>
        <dbReference type="PROSITE" id="PS50835"/>
    </source>
</evidence>
<dbReference type="InterPro" id="IPR036179">
    <property type="entry name" value="Ig-like_dom_sf"/>
</dbReference>
<feature type="domain" description="Ig-like" evidence="9">
    <location>
        <begin position="120"/>
        <end position="206"/>
    </location>
</feature>
<dbReference type="PROSITE" id="PS50835">
    <property type="entry name" value="IG_LIKE"/>
    <property type="match status" value="2"/>
</dbReference>
<dbReference type="GO" id="GO:0009897">
    <property type="term" value="C:external side of plasma membrane"/>
    <property type="evidence" value="ECO:0007669"/>
    <property type="project" value="TreeGrafter"/>
</dbReference>
<organism evidence="10 11">
    <name type="scientific">Haplochromis burtoni</name>
    <name type="common">Burton's mouthbrooder</name>
    <name type="synonym">Chromis burtoni</name>
    <dbReference type="NCBI Taxonomy" id="8153"/>
    <lineage>
        <taxon>Eukaryota</taxon>
        <taxon>Metazoa</taxon>
        <taxon>Chordata</taxon>
        <taxon>Craniata</taxon>
        <taxon>Vertebrata</taxon>
        <taxon>Euteleostomi</taxon>
        <taxon>Actinopterygii</taxon>
        <taxon>Neopterygii</taxon>
        <taxon>Teleostei</taxon>
        <taxon>Neoteleostei</taxon>
        <taxon>Acanthomorphata</taxon>
        <taxon>Ovalentaria</taxon>
        <taxon>Cichlomorphae</taxon>
        <taxon>Cichliformes</taxon>
        <taxon>Cichlidae</taxon>
        <taxon>African cichlids</taxon>
        <taxon>Pseudocrenilabrinae</taxon>
        <taxon>Haplochromini</taxon>
        <taxon>Haplochromis</taxon>
    </lineage>
</organism>
<evidence type="ECO:0000256" key="1">
    <source>
        <dbReference type="ARBA" id="ARBA00004370"/>
    </source>
</evidence>
<evidence type="ECO:0000256" key="8">
    <source>
        <dbReference type="SAM" id="SignalP"/>
    </source>
</evidence>
<dbReference type="Ensembl" id="ENSHBUT00000029234.1">
    <property type="protein sequence ID" value="ENSHBUP00000034449.1"/>
    <property type="gene ID" value="ENSHBUG00000021992.1"/>
</dbReference>
<dbReference type="InterPro" id="IPR013783">
    <property type="entry name" value="Ig-like_fold"/>
</dbReference>
<dbReference type="Proteomes" id="UP000264840">
    <property type="component" value="Unplaced"/>
</dbReference>
<feature type="domain" description="Ig-like" evidence="9">
    <location>
        <begin position="9"/>
        <end position="117"/>
    </location>
</feature>
<sequence>MELLPLLIPSFCFLTLSGLTFGAESVTSVIVKEDDDAILPCSLSTNENIESIVFDWKKEETVQVFMYNKGDHHNNGLTDQNEQFKSRVTHFPEELKHGNASIRIKETKREDKGNYTCFFPKSRKIFKVELVVGAAPKPYVKLLKEKGLLECEVPGAYPKPTVEWQDSDNKTLFSKTLRDIEDKNRFYITIQTSVTKPGCYRCVATQMAKWHQIPSETCVPDVPEPNTGLIVAVAGLAGVLAVVVVGILVWCYFKNKKKNKQEGVV</sequence>
<dbReference type="GO" id="GO:0050852">
    <property type="term" value="P:T cell receptor signaling pathway"/>
    <property type="evidence" value="ECO:0007669"/>
    <property type="project" value="TreeGrafter"/>
</dbReference>
<dbReference type="InterPro" id="IPR007110">
    <property type="entry name" value="Ig-like_dom"/>
</dbReference>
<dbReference type="PANTHER" id="PTHR24100:SF151">
    <property type="entry name" value="ICOS LIGAND"/>
    <property type="match status" value="1"/>
</dbReference>
<feature type="transmembrane region" description="Helical" evidence="7">
    <location>
        <begin position="229"/>
        <end position="253"/>
    </location>
</feature>
<evidence type="ECO:0000256" key="2">
    <source>
        <dbReference type="ARBA" id="ARBA00022729"/>
    </source>
</evidence>
<dbReference type="AlphaFoldDB" id="A0A3Q2X486"/>
<name>A0A3Q2X486_HAPBU</name>
<evidence type="ECO:0000313" key="10">
    <source>
        <dbReference type="Ensembl" id="ENSHBUP00000034449.1"/>
    </source>
</evidence>
<dbReference type="SMART" id="SM00406">
    <property type="entry name" value="IGv"/>
    <property type="match status" value="1"/>
</dbReference>
<dbReference type="InterPro" id="IPR003599">
    <property type="entry name" value="Ig_sub"/>
</dbReference>
<reference evidence="10" key="2">
    <citation type="submission" date="2025-09" db="UniProtKB">
        <authorList>
            <consortium name="Ensembl"/>
        </authorList>
    </citation>
    <scope>IDENTIFICATION</scope>
</reference>
<accession>A0A3Q2X486</accession>
<evidence type="ECO:0000256" key="7">
    <source>
        <dbReference type="SAM" id="Phobius"/>
    </source>
</evidence>
<dbReference type="Gene3D" id="2.60.40.10">
    <property type="entry name" value="Immunoglobulins"/>
    <property type="match status" value="2"/>
</dbReference>
<protein>
    <recommendedName>
        <fullName evidence="9">Ig-like domain-containing protein</fullName>
    </recommendedName>
</protein>
<dbReference type="GO" id="GO:0050863">
    <property type="term" value="P:regulation of T cell activation"/>
    <property type="evidence" value="ECO:0007669"/>
    <property type="project" value="UniProtKB-ARBA"/>
</dbReference>
<dbReference type="Pfam" id="PF07686">
    <property type="entry name" value="V-set"/>
    <property type="match status" value="1"/>
</dbReference>
<dbReference type="InterPro" id="IPR013106">
    <property type="entry name" value="Ig_V-set"/>
</dbReference>
<keyword evidence="6" id="KW-0393">Immunoglobulin domain</keyword>
<feature type="chain" id="PRO_5018709001" description="Ig-like domain-containing protein" evidence="8">
    <location>
        <begin position="23"/>
        <end position="265"/>
    </location>
</feature>
<evidence type="ECO:0000313" key="11">
    <source>
        <dbReference type="Proteomes" id="UP000264840"/>
    </source>
</evidence>
<keyword evidence="3 7" id="KW-0472">Membrane</keyword>
<reference evidence="10" key="1">
    <citation type="submission" date="2025-08" db="UniProtKB">
        <authorList>
            <consortium name="Ensembl"/>
        </authorList>
    </citation>
    <scope>IDENTIFICATION</scope>
</reference>